<protein>
    <submittedName>
        <fullName evidence="1">Uncharacterized protein</fullName>
    </submittedName>
</protein>
<comment type="caution">
    <text evidence="1">The sequence shown here is derived from an EMBL/GenBank/DDBJ whole genome shotgun (WGS) entry which is preliminary data.</text>
</comment>
<proteinExistence type="predicted"/>
<keyword evidence="2" id="KW-1185">Reference proteome</keyword>
<dbReference type="Proteomes" id="UP001163046">
    <property type="component" value="Unassembled WGS sequence"/>
</dbReference>
<sequence length="54" mass="6037">SITHAHQRNCTLTLNECDQADLCRRVRDHVEGVWDATFVSCSSSCCDTDMCNTS</sequence>
<evidence type="ECO:0000313" key="1">
    <source>
        <dbReference type="EMBL" id="KAJ7321720.1"/>
    </source>
</evidence>
<dbReference type="AlphaFoldDB" id="A0A9W9Y7V1"/>
<name>A0A9W9Y7V1_9CNID</name>
<dbReference type="EMBL" id="MU827825">
    <property type="protein sequence ID" value="KAJ7321720.1"/>
    <property type="molecule type" value="Genomic_DNA"/>
</dbReference>
<accession>A0A9W9Y7V1</accession>
<evidence type="ECO:0000313" key="2">
    <source>
        <dbReference type="Proteomes" id="UP001163046"/>
    </source>
</evidence>
<gene>
    <name evidence="1" type="ORF">OS493_034339</name>
</gene>
<feature type="non-terminal residue" evidence="1">
    <location>
        <position position="54"/>
    </location>
</feature>
<feature type="non-terminal residue" evidence="1">
    <location>
        <position position="1"/>
    </location>
</feature>
<organism evidence="1 2">
    <name type="scientific">Desmophyllum pertusum</name>
    <dbReference type="NCBI Taxonomy" id="174260"/>
    <lineage>
        <taxon>Eukaryota</taxon>
        <taxon>Metazoa</taxon>
        <taxon>Cnidaria</taxon>
        <taxon>Anthozoa</taxon>
        <taxon>Hexacorallia</taxon>
        <taxon>Scleractinia</taxon>
        <taxon>Caryophylliina</taxon>
        <taxon>Caryophylliidae</taxon>
        <taxon>Desmophyllum</taxon>
    </lineage>
</organism>
<reference evidence="1" key="1">
    <citation type="submission" date="2023-01" db="EMBL/GenBank/DDBJ databases">
        <title>Genome assembly of the deep-sea coral Lophelia pertusa.</title>
        <authorList>
            <person name="Herrera S."/>
            <person name="Cordes E."/>
        </authorList>
    </citation>
    <scope>NUCLEOTIDE SEQUENCE</scope>
    <source>
        <strain evidence="1">USNM1676648</strain>
        <tissue evidence="1">Polyp</tissue>
    </source>
</reference>